<keyword evidence="3" id="KW-0539">Nucleus</keyword>
<comment type="subcellular location">
    <subcellularLocation>
        <location evidence="1">Nucleus</location>
    </subcellularLocation>
</comment>
<dbReference type="AlphaFoldDB" id="A0AAD9KYT2"/>
<sequence>MPTSETATKTQTHIGGGGDASSGQRFPAVTAESSLGQQQHPPHDQMAVKQEVAAEHTNVPMNSTTAEYPGAMQLSNIEPLQGGFERLQGSSGGGGDGLAKPVSPEIINVETKPQHILVATCSGTMDTHPVFIRSRQTDSSQHLFLARHPQQVVSTTALSSFGQMSGKWPAMVVMSNNNPGQVVTKVIITKNPLTSQPQAVPALGNTISPSGFAIGDSGNAAALQQQVTPTKAITVSHCGVLSPQRIMTAPSTPTKQILPSNKIPISPMKTPPKITMIPMSMTKSPQRLGGQVVAMVARTVGSNVNRTPSMSTNTQASTITMSPSKVIIKGQQVTVTNIPGVLTQQQRVATSIPVGSLSTVQPLPVAGSKFQYVRLVTTSTTQSQSVTVSKPATIAPAPATIRHIAPVSGSQTPLKIALSQTQQLVGKAGVPGQLLQAGGQPVQRLILPVTSQVAIRPNIMQNQAMAQIRPSVPGMATQLPLAGTSINLQGMQGFALLPAQYVAQIQQQIVPQPQHVDQPRPESSYVPIASTVTSSSAAKQTLNGYCDCFANGEFCSNCNCTNCANNLDHEGERSRAIKSCLDRNPMAFHPKIGKGRNGEGERRHNKGCNCKRSGCLKNYCECYEAKILCSHMCKCVGCKNFEESPDRKTLMHLADAAEVRVQQQTAAKTKLSSQMQDIPMRSLPPSTGERLPYTFVTTDVVEAACSCLLAQAEEAERLRHPEVVQERMVLEEFGRCIMQVIESANKTRVCFPGMLRYSSFILVQPLTHSQSSRQYIVNTQRTGRELATPRGTAVVPAC</sequence>
<feature type="compositionally biased region" description="Polar residues" evidence="4">
    <location>
        <begin position="1"/>
        <end position="13"/>
    </location>
</feature>
<protein>
    <recommendedName>
        <fullName evidence="5">CRC domain-containing protein</fullName>
    </recommendedName>
</protein>
<dbReference type="InterPro" id="IPR033467">
    <property type="entry name" value="Tesmin/TSO1-like_CXC"/>
</dbReference>
<dbReference type="InterPro" id="IPR028307">
    <property type="entry name" value="Lin-54_fam"/>
</dbReference>
<dbReference type="GO" id="GO:0006355">
    <property type="term" value="P:regulation of DNA-templated transcription"/>
    <property type="evidence" value="ECO:0007669"/>
    <property type="project" value="TreeGrafter"/>
</dbReference>
<dbReference type="Proteomes" id="UP001209878">
    <property type="component" value="Unassembled WGS sequence"/>
</dbReference>
<feature type="region of interest" description="Disordered" evidence="4">
    <location>
        <begin position="1"/>
        <end position="25"/>
    </location>
</feature>
<accession>A0AAD9KYT2</accession>
<dbReference type="InterPro" id="IPR005172">
    <property type="entry name" value="CRC"/>
</dbReference>
<evidence type="ECO:0000256" key="1">
    <source>
        <dbReference type="ARBA" id="ARBA00004123"/>
    </source>
</evidence>
<dbReference type="GO" id="GO:0005634">
    <property type="term" value="C:nucleus"/>
    <property type="evidence" value="ECO:0007669"/>
    <property type="project" value="UniProtKB-SubCell"/>
</dbReference>
<comment type="caution">
    <text evidence="6">The sequence shown here is derived from an EMBL/GenBank/DDBJ whole genome shotgun (WGS) entry which is preliminary data.</text>
</comment>
<evidence type="ECO:0000313" key="7">
    <source>
        <dbReference type="Proteomes" id="UP001209878"/>
    </source>
</evidence>
<evidence type="ECO:0000256" key="3">
    <source>
        <dbReference type="ARBA" id="ARBA00023242"/>
    </source>
</evidence>
<gene>
    <name evidence="6" type="ORF">NP493_454g04035</name>
</gene>
<dbReference type="PANTHER" id="PTHR12446">
    <property type="entry name" value="TESMIN/TSO1-RELATED"/>
    <property type="match status" value="1"/>
</dbReference>
<name>A0AAD9KYT2_RIDPI</name>
<feature type="compositionally biased region" description="Polar residues" evidence="4">
    <location>
        <begin position="250"/>
        <end position="259"/>
    </location>
</feature>
<dbReference type="Pfam" id="PF03638">
    <property type="entry name" value="TCR"/>
    <property type="match status" value="2"/>
</dbReference>
<proteinExistence type="inferred from homology"/>
<dbReference type="PANTHER" id="PTHR12446:SF34">
    <property type="entry name" value="PROTEIN LIN-54 HOMOLOG"/>
    <property type="match status" value="1"/>
</dbReference>
<organism evidence="6 7">
    <name type="scientific">Ridgeia piscesae</name>
    <name type="common">Tubeworm</name>
    <dbReference type="NCBI Taxonomy" id="27915"/>
    <lineage>
        <taxon>Eukaryota</taxon>
        <taxon>Metazoa</taxon>
        <taxon>Spiralia</taxon>
        <taxon>Lophotrochozoa</taxon>
        <taxon>Annelida</taxon>
        <taxon>Polychaeta</taxon>
        <taxon>Sedentaria</taxon>
        <taxon>Canalipalpata</taxon>
        <taxon>Sabellida</taxon>
        <taxon>Siboglinidae</taxon>
        <taxon>Ridgeia</taxon>
    </lineage>
</organism>
<dbReference type="PROSITE" id="PS51634">
    <property type="entry name" value="CRC"/>
    <property type="match status" value="1"/>
</dbReference>
<keyword evidence="7" id="KW-1185">Reference proteome</keyword>
<feature type="region of interest" description="Disordered" evidence="4">
    <location>
        <begin position="250"/>
        <end position="269"/>
    </location>
</feature>
<dbReference type="SMART" id="SM01114">
    <property type="entry name" value="CXC"/>
    <property type="match status" value="2"/>
</dbReference>
<evidence type="ECO:0000256" key="4">
    <source>
        <dbReference type="SAM" id="MobiDB-lite"/>
    </source>
</evidence>
<dbReference type="EMBL" id="JAODUO010000455">
    <property type="protein sequence ID" value="KAK2180183.1"/>
    <property type="molecule type" value="Genomic_DNA"/>
</dbReference>
<evidence type="ECO:0000256" key="2">
    <source>
        <dbReference type="ARBA" id="ARBA00007267"/>
    </source>
</evidence>
<feature type="domain" description="CRC" evidence="5">
    <location>
        <begin position="530"/>
        <end position="643"/>
    </location>
</feature>
<reference evidence="6" key="1">
    <citation type="journal article" date="2023" name="Mol. Biol. Evol.">
        <title>Third-Generation Sequencing Reveals the Adaptive Role of the Epigenome in Three Deep-Sea Polychaetes.</title>
        <authorList>
            <person name="Perez M."/>
            <person name="Aroh O."/>
            <person name="Sun Y."/>
            <person name="Lan Y."/>
            <person name="Juniper S.K."/>
            <person name="Young C.R."/>
            <person name="Angers B."/>
            <person name="Qian P.Y."/>
        </authorList>
    </citation>
    <scope>NUCLEOTIDE SEQUENCE</scope>
    <source>
        <strain evidence="6">R07B-5</strain>
    </source>
</reference>
<comment type="similarity">
    <text evidence="2">Belongs to the lin-54 family.</text>
</comment>
<evidence type="ECO:0000259" key="5">
    <source>
        <dbReference type="PROSITE" id="PS51634"/>
    </source>
</evidence>
<evidence type="ECO:0000313" key="6">
    <source>
        <dbReference type="EMBL" id="KAK2180183.1"/>
    </source>
</evidence>